<protein>
    <submittedName>
        <fullName evidence="1">ARAD1D12232p</fullName>
    </submittedName>
</protein>
<dbReference type="PhylomeDB" id="A0A060T8K6"/>
<gene>
    <name evidence="1" type="ORF">GNLVRS02_ARAD1D12232g</name>
</gene>
<name>A0A060T8K6_BLAAD</name>
<reference evidence="1" key="1">
    <citation type="submission" date="2014-02" db="EMBL/GenBank/DDBJ databases">
        <authorList>
            <person name="Genoscope - CEA"/>
        </authorList>
    </citation>
    <scope>NUCLEOTIDE SEQUENCE</scope>
    <source>
        <strain evidence="1">LS3</strain>
    </source>
</reference>
<proteinExistence type="predicted"/>
<dbReference type="AlphaFoldDB" id="A0A060T8K6"/>
<organism evidence="1">
    <name type="scientific">Blastobotrys adeninivorans</name>
    <name type="common">Yeast</name>
    <name type="synonym">Arxula adeninivorans</name>
    <dbReference type="NCBI Taxonomy" id="409370"/>
    <lineage>
        <taxon>Eukaryota</taxon>
        <taxon>Fungi</taxon>
        <taxon>Dikarya</taxon>
        <taxon>Ascomycota</taxon>
        <taxon>Saccharomycotina</taxon>
        <taxon>Dipodascomycetes</taxon>
        <taxon>Dipodascales</taxon>
        <taxon>Trichomonascaceae</taxon>
        <taxon>Blastobotrys</taxon>
    </lineage>
</organism>
<accession>A0A060T8K6</accession>
<reference evidence="1" key="2">
    <citation type="submission" date="2014-06" db="EMBL/GenBank/DDBJ databases">
        <title>The complete genome of Blastobotrys (Arxula) adeninivorans LS3 - a yeast of biotechnological interest.</title>
        <authorList>
            <person name="Kunze G."/>
            <person name="Gaillardin C."/>
            <person name="Czernicka M."/>
            <person name="Durrens P."/>
            <person name="Martin T."/>
            <person name="Boer E."/>
            <person name="Gabaldon T."/>
            <person name="Cruz J."/>
            <person name="Talla E."/>
            <person name="Marck C."/>
            <person name="Goffeau A."/>
            <person name="Barbe V."/>
            <person name="Baret P."/>
            <person name="Baronian K."/>
            <person name="Beier S."/>
            <person name="Bleykasten C."/>
            <person name="Bode R."/>
            <person name="Casaregola S."/>
            <person name="Despons L."/>
            <person name="Fairhead C."/>
            <person name="Giersberg M."/>
            <person name="Gierski P."/>
            <person name="Hahnel U."/>
            <person name="Hartmann A."/>
            <person name="Jankowska D."/>
            <person name="Jubin C."/>
            <person name="Jung P."/>
            <person name="Lafontaine I."/>
            <person name="Leh-Louis V."/>
            <person name="Lemaire M."/>
            <person name="Marcet-Houben M."/>
            <person name="Mascher M."/>
            <person name="Morel G."/>
            <person name="Richard G.-F."/>
            <person name="Riechen J."/>
            <person name="Sacerdot C."/>
            <person name="Sarkar A."/>
            <person name="Savel G."/>
            <person name="Schacherer J."/>
            <person name="Sherman D."/>
            <person name="Straub M.-L."/>
            <person name="Stein N."/>
            <person name="Thierry A."/>
            <person name="Trautwein-Schult A."/>
            <person name="Westhof E."/>
            <person name="Worch S."/>
            <person name="Dujon B."/>
            <person name="Souciet J.-L."/>
            <person name="Wincker P."/>
            <person name="Scholz U."/>
            <person name="Neuveglise N."/>
        </authorList>
    </citation>
    <scope>NUCLEOTIDE SEQUENCE</scope>
    <source>
        <strain evidence="1">LS3</strain>
    </source>
</reference>
<evidence type="ECO:0000313" key="1">
    <source>
        <dbReference type="EMBL" id="CDP37470.1"/>
    </source>
</evidence>
<sequence length="595" mass="67372">MPEKDENLDILGAGEATNFWDPQSPPLFVSTSKAGSSKKIVPYLSLLFPNVPERAKQNNVLLESGEVDSIEEYLDSQAYCSDYDVTIVIDQGADKEDKVRTNLENIGRKARVNCAFSCCILTMVNDPHDHAARYLVWLIRDQLGPWRPMVRSWGSTKTTLMSGPVSDFYTYFTHFMPSPNVNDDRQSKEGDDSFIELYSKPLCRALGMSPVPSLAIESANSDDIRKLFHDCITWLAGSYLRVDTVVGVNNSPDTYSVDILNFDSTVDNLLHLADELGAEQYPVTREALLLSAKMKTSVIILQLRLLKYLLNNRQVLRRPTQEEIDDMNRHLAGDIDRAQKLCPDLGIKRLDLERFHKLDVVTLRGFADDISNEISHYHKILNRRDIRVLHSKISPRDAIVCATYAIVYHTDPLTFGPISEQFTVPPDLTIQLPKRALCTLMGDGNITVNENELGVYFRGFPQNTSMMDVDLQHEHIRLEWIEDPPVLAIDRGISPNQLTQENYNPSTTLGGHIKFRYIRIEGLRAIAQEINVPSEGDANLVAWNILRKKKQRSLIDDQNNRPPKRSYRSTPAALATWAELGSPPKWLPNFAQHTD</sequence>
<dbReference type="EMBL" id="HG937694">
    <property type="protein sequence ID" value="CDP37470.1"/>
    <property type="molecule type" value="Genomic_DNA"/>
</dbReference>